<evidence type="ECO:0000313" key="3">
    <source>
        <dbReference type="Proteomes" id="UP000654918"/>
    </source>
</evidence>
<gene>
    <name evidence="2" type="ORF">CPLU01_00529</name>
</gene>
<protein>
    <submittedName>
        <fullName evidence="2">Uncharacterized protein</fullName>
    </submittedName>
</protein>
<dbReference type="Proteomes" id="UP000654918">
    <property type="component" value="Unassembled WGS sequence"/>
</dbReference>
<keyword evidence="3" id="KW-1185">Reference proteome</keyword>
<accession>A0A8H6NRZ5</accession>
<sequence>MRRLHLGTQIIVPFVPSALEKEQSHRSSLNGHQPDTLLAHRSLRRGIANPHRSWARIDVSDRKIPGGETEPWPGAGQRPGSRCSQRH</sequence>
<name>A0A8H6NRZ5_9PEZI</name>
<evidence type="ECO:0000313" key="2">
    <source>
        <dbReference type="EMBL" id="KAF6841398.1"/>
    </source>
</evidence>
<proteinExistence type="predicted"/>
<dbReference type="AlphaFoldDB" id="A0A8H6NRZ5"/>
<dbReference type="EMBL" id="WIGO01000003">
    <property type="protein sequence ID" value="KAF6841398.1"/>
    <property type="molecule type" value="Genomic_DNA"/>
</dbReference>
<feature type="region of interest" description="Disordered" evidence="1">
    <location>
        <begin position="49"/>
        <end position="87"/>
    </location>
</feature>
<evidence type="ECO:0000256" key="1">
    <source>
        <dbReference type="SAM" id="MobiDB-lite"/>
    </source>
</evidence>
<reference evidence="2" key="1">
    <citation type="journal article" date="2020" name="Phytopathology">
        <title>Genome Sequence Resources of Colletotrichum truncatum, C. plurivorum, C. musicola, and C. sojae: Four Species Pathogenic to Soybean (Glycine max).</title>
        <authorList>
            <person name="Rogerio F."/>
            <person name="Boufleur T.R."/>
            <person name="Ciampi-Guillardi M."/>
            <person name="Sukno S.A."/>
            <person name="Thon M.R."/>
            <person name="Massola Junior N.S."/>
            <person name="Baroncelli R."/>
        </authorList>
    </citation>
    <scope>NUCLEOTIDE SEQUENCE</scope>
    <source>
        <strain evidence="2">LFN00145</strain>
    </source>
</reference>
<comment type="caution">
    <text evidence="2">The sequence shown here is derived from an EMBL/GenBank/DDBJ whole genome shotgun (WGS) entry which is preliminary data.</text>
</comment>
<organism evidence="2 3">
    <name type="scientific">Colletotrichum plurivorum</name>
    <dbReference type="NCBI Taxonomy" id="2175906"/>
    <lineage>
        <taxon>Eukaryota</taxon>
        <taxon>Fungi</taxon>
        <taxon>Dikarya</taxon>
        <taxon>Ascomycota</taxon>
        <taxon>Pezizomycotina</taxon>
        <taxon>Sordariomycetes</taxon>
        <taxon>Hypocreomycetidae</taxon>
        <taxon>Glomerellales</taxon>
        <taxon>Glomerellaceae</taxon>
        <taxon>Colletotrichum</taxon>
        <taxon>Colletotrichum orchidearum species complex</taxon>
    </lineage>
</organism>